<name>A0A370QLB2_9FLAO</name>
<feature type="domain" description="MurNAc-LAA" evidence="4">
    <location>
        <begin position="93"/>
        <end position="208"/>
    </location>
</feature>
<dbReference type="Proteomes" id="UP000255317">
    <property type="component" value="Unassembled WGS sequence"/>
</dbReference>
<evidence type="ECO:0000259" key="4">
    <source>
        <dbReference type="SMART" id="SM00646"/>
    </source>
</evidence>
<dbReference type="GO" id="GO:0009253">
    <property type="term" value="P:peptidoglycan catabolic process"/>
    <property type="evidence" value="ECO:0007669"/>
    <property type="project" value="InterPro"/>
</dbReference>
<dbReference type="OrthoDB" id="9806267at2"/>
<proteinExistence type="predicted"/>
<reference evidence="5 6" key="1">
    <citation type="submission" date="2018-07" db="EMBL/GenBank/DDBJ databases">
        <title>Genomic Encyclopedia of Type Strains, Phase IV (KMG-IV): sequencing the most valuable type-strain genomes for metagenomic binning, comparative biology and taxonomic classification.</title>
        <authorList>
            <person name="Goeker M."/>
        </authorList>
    </citation>
    <scope>NUCLEOTIDE SEQUENCE [LARGE SCALE GENOMIC DNA]</scope>
    <source>
        <strain evidence="5 6">DSM 101478</strain>
    </source>
</reference>
<comment type="caution">
    <text evidence="5">The sequence shown here is derived from an EMBL/GenBank/DDBJ whole genome shotgun (WGS) entry which is preliminary data.</text>
</comment>
<dbReference type="EMBL" id="QRAO01000001">
    <property type="protein sequence ID" value="RDK89163.1"/>
    <property type="molecule type" value="Genomic_DNA"/>
</dbReference>
<dbReference type="Gene3D" id="3.40.630.40">
    <property type="entry name" value="Zn-dependent exopeptidases"/>
    <property type="match status" value="1"/>
</dbReference>
<dbReference type="RefSeq" id="WP_115122799.1">
    <property type="nucleotide sequence ID" value="NZ_QRAO01000001.1"/>
</dbReference>
<evidence type="ECO:0000313" key="6">
    <source>
        <dbReference type="Proteomes" id="UP000255317"/>
    </source>
</evidence>
<dbReference type="GO" id="GO:0030288">
    <property type="term" value="C:outer membrane-bounded periplasmic space"/>
    <property type="evidence" value="ECO:0007669"/>
    <property type="project" value="TreeGrafter"/>
</dbReference>
<evidence type="ECO:0000256" key="1">
    <source>
        <dbReference type="ARBA" id="ARBA00001561"/>
    </source>
</evidence>
<dbReference type="InterPro" id="IPR050695">
    <property type="entry name" value="N-acetylmuramoyl_amidase_3"/>
</dbReference>
<protein>
    <recommendedName>
        <fullName evidence="2">N-acetylmuramoyl-L-alanine amidase</fullName>
        <ecNumber evidence="2">3.5.1.28</ecNumber>
    </recommendedName>
</protein>
<sequence length="211" mass="23499">MVRLVTLIAFTFWLMPNLGFGQSHKNGKTIIIIDPGHGGSDSGAVGVNEIREKDKVLNVSKEIISLNESLFGNTYDIYLTRYEDTLISLKDRAALAKKFNADLFVSLHCNHSINSNAKGVEVFVPKQGKYIRESIQMAYQLQKGLKENIGFKSRGVKFANFQVLRESVGYCPTVLIELGFLSNSNEALHLTEEENVLAIALSILSSFQIKK</sequence>
<dbReference type="EC" id="3.5.1.28" evidence="2"/>
<dbReference type="PANTHER" id="PTHR30404:SF0">
    <property type="entry name" value="N-ACETYLMURAMOYL-L-ALANINE AMIDASE AMIC"/>
    <property type="match status" value="1"/>
</dbReference>
<dbReference type="SMART" id="SM00646">
    <property type="entry name" value="Ami_3"/>
    <property type="match status" value="1"/>
</dbReference>
<organism evidence="5 6">
    <name type="scientific">Marinirhabdus gelatinilytica</name>
    <dbReference type="NCBI Taxonomy" id="1703343"/>
    <lineage>
        <taxon>Bacteria</taxon>
        <taxon>Pseudomonadati</taxon>
        <taxon>Bacteroidota</taxon>
        <taxon>Flavobacteriia</taxon>
        <taxon>Flavobacteriales</taxon>
        <taxon>Flavobacteriaceae</taxon>
    </lineage>
</organism>
<dbReference type="CDD" id="cd02696">
    <property type="entry name" value="MurNAc-LAA"/>
    <property type="match status" value="1"/>
</dbReference>
<keyword evidence="3" id="KW-0378">Hydrolase</keyword>
<dbReference type="Pfam" id="PF01520">
    <property type="entry name" value="Amidase_3"/>
    <property type="match status" value="1"/>
</dbReference>
<evidence type="ECO:0000256" key="3">
    <source>
        <dbReference type="ARBA" id="ARBA00022801"/>
    </source>
</evidence>
<keyword evidence="6" id="KW-1185">Reference proteome</keyword>
<dbReference type="GO" id="GO:0008745">
    <property type="term" value="F:N-acetylmuramoyl-L-alanine amidase activity"/>
    <property type="evidence" value="ECO:0007669"/>
    <property type="project" value="UniProtKB-EC"/>
</dbReference>
<dbReference type="PANTHER" id="PTHR30404">
    <property type="entry name" value="N-ACETYLMURAMOYL-L-ALANINE AMIDASE"/>
    <property type="match status" value="1"/>
</dbReference>
<dbReference type="SUPFAM" id="SSF53187">
    <property type="entry name" value="Zn-dependent exopeptidases"/>
    <property type="match status" value="1"/>
</dbReference>
<evidence type="ECO:0000256" key="2">
    <source>
        <dbReference type="ARBA" id="ARBA00011901"/>
    </source>
</evidence>
<gene>
    <name evidence="5" type="ORF">C8D94_1011044</name>
</gene>
<accession>A0A370QLB2</accession>
<evidence type="ECO:0000313" key="5">
    <source>
        <dbReference type="EMBL" id="RDK89163.1"/>
    </source>
</evidence>
<dbReference type="InterPro" id="IPR002508">
    <property type="entry name" value="MurNAc-LAA_cat"/>
</dbReference>
<comment type="catalytic activity">
    <reaction evidence="1">
        <text>Hydrolyzes the link between N-acetylmuramoyl residues and L-amino acid residues in certain cell-wall glycopeptides.</text>
        <dbReference type="EC" id="3.5.1.28"/>
    </reaction>
</comment>
<dbReference type="AlphaFoldDB" id="A0A370QLB2"/>